<accession>A0A6I6GWX0</accession>
<dbReference type="Proteomes" id="UP000426027">
    <property type="component" value="Chromosome"/>
</dbReference>
<name>A0A6I6GWX0_9BACT</name>
<feature type="repeat" description="TPR" evidence="3">
    <location>
        <begin position="150"/>
        <end position="183"/>
    </location>
</feature>
<dbReference type="Pfam" id="PF13181">
    <property type="entry name" value="TPR_8"/>
    <property type="match status" value="2"/>
</dbReference>
<dbReference type="PROSITE" id="PS50005">
    <property type="entry name" value="TPR"/>
    <property type="match status" value="1"/>
</dbReference>
<dbReference type="SUPFAM" id="SSF48452">
    <property type="entry name" value="TPR-like"/>
    <property type="match status" value="1"/>
</dbReference>
<dbReference type="AlphaFoldDB" id="A0A6I6GWX0"/>
<evidence type="ECO:0000256" key="1">
    <source>
        <dbReference type="ARBA" id="ARBA00022737"/>
    </source>
</evidence>
<gene>
    <name evidence="4" type="ORF">GLV81_17150</name>
</gene>
<protein>
    <submittedName>
        <fullName evidence="4">Uncharacterized protein</fullName>
    </submittedName>
</protein>
<proteinExistence type="predicted"/>
<organism evidence="4 5">
    <name type="scientific">Phnomibacter ginsenosidimutans</name>
    <dbReference type="NCBI Taxonomy" id="2676868"/>
    <lineage>
        <taxon>Bacteria</taxon>
        <taxon>Pseudomonadati</taxon>
        <taxon>Bacteroidota</taxon>
        <taxon>Chitinophagia</taxon>
        <taxon>Chitinophagales</taxon>
        <taxon>Chitinophagaceae</taxon>
        <taxon>Phnomibacter</taxon>
    </lineage>
</organism>
<dbReference type="KEGG" id="fls:GLV81_17150"/>
<keyword evidence="5" id="KW-1185">Reference proteome</keyword>
<dbReference type="PANTHER" id="PTHR45586:SF1">
    <property type="entry name" value="LIPOPOLYSACCHARIDE ASSEMBLY PROTEIN B"/>
    <property type="match status" value="1"/>
</dbReference>
<reference evidence="4 5" key="1">
    <citation type="submission" date="2019-11" db="EMBL/GenBank/DDBJ databases">
        <authorList>
            <person name="Im W.T."/>
        </authorList>
    </citation>
    <scope>NUCLEOTIDE SEQUENCE [LARGE SCALE GENOMIC DNA]</scope>
    <source>
        <strain evidence="4 5">SB-02</strain>
    </source>
</reference>
<dbReference type="InterPro" id="IPR011990">
    <property type="entry name" value="TPR-like_helical_dom_sf"/>
</dbReference>
<keyword evidence="2 3" id="KW-0802">TPR repeat</keyword>
<dbReference type="Gene3D" id="1.25.40.10">
    <property type="entry name" value="Tetratricopeptide repeat domain"/>
    <property type="match status" value="1"/>
</dbReference>
<keyword evidence="1" id="KW-0677">Repeat</keyword>
<evidence type="ECO:0000256" key="3">
    <source>
        <dbReference type="PROSITE-ProRule" id="PRU00339"/>
    </source>
</evidence>
<dbReference type="PANTHER" id="PTHR45586">
    <property type="entry name" value="TPR REPEAT-CONTAINING PROTEIN PA4667"/>
    <property type="match status" value="1"/>
</dbReference>
<sequence length="219" mass="26329">MYLLMQRAFCCIHSAICMDSRCKCCTFADRHLQSNAEAPYNMNTRTEELYLEAEADIRNSNFHEAFRKYEEILYEEPDYAPAHNSLGWIYKTQFENFQKAEVHFKAAIASDPLYPHPYFHMASILVELERFEELREFLDRCLGIRTLDKSWVYFRYGMVAELRGQFEEATNWYQKALMQTMNNDKVREYQADMDRCQTKLNLTHQQRRNKPWFSFKRKG</sequence>
<dbReference type="InterPro" id="IPR051012">
    <property type="entry name" value="CellSynth/LPSAsmb/PSIAsmb"/>
</dbReference>
<evidence type="ECO:0000313" key="4">
    <source>
        <dbReference type="EMBL" id="QGW29609.1"/>
    </source>
</evidence>
<dbReference type="SMART" id="SM00028">
    <property type="entry name" value="TPR"/>
    <property type="match status" value="3"/>
</dbReference>
<dbReference type="EMBL" id="CP046566">
    <property type="protein sequence ID" value="QGW29609.1"/>
    <property type="molecule type" value="Genomic_DNA"/>
</dbReference>
<dbReference type="InterPro" id="IPR019734">
    <property type="entry name" value="TPR_rpt"/>
</dbReference>
<evidence type="ECO:0000256" key="2">
    <source>
        <dbReference type="ARBA" id="ARBA00022803"/>
    </source>
</evidence>
<evidence type="ECO:0000313" key="5">
    <source>
        <dbReference type="Proteomes" id="UP000426027"/>
    </source>
</evidence>